<gene>
    <name evidence="1" type="ORF">QT969_10495</name>
</gene>
<evidence type="ECO:0000313" key="2">
    <source>
        <dbReference type="Proteomes" id="UP001233164"/>
    </source>
</evidence>
<keyword evidence="2" id="KW-1185">Reference proteome</keyword>
<dbReference type="Proteomes" id="UP001233164">
    <property type="component" value="Unassembled WGS sequence"/>
</dbReference>
<accession>A0ABT7RM61</accession>
<protein>
    <submittedName>
        <fullName evidence="1">Terminase</fullName>
    </submittedName>
</protein>
<reference evidence="1 2" key="1">
    <citation type="submission" date="2023-06" db="EMBL/GenBank/DDBJ databases">
        <title>Rhodococcus indonesiensis sp. nov a new member of the Rhodococcus ruber lineage isolated from a sediment of neutral hot spring.</title>
        <authorList>
            <person name="Kusuma A.B."/>
            <person name="Fenylestari G."/>
            <person name="Ammar F."/>
            <person name="Nouioui I."/>
            <person name="Goodfellow M."/>
        </authorList>
    </citation>
    <scope>NUCLEOTIDE SEQUENCE [LARGE SCALE GENOMIC DNA]</scope>
    <source>
        <strain evidence="1 2">CSLK01-03</strain>
    </source>
</reference>
<dbReference type="RefSeq" id="WP_289378788.1">
    <property type="nucleotide sequence ID" value="NZ_JAUBOF010000027.1"/>
</dbReference>
<evidence type="ECO:0000313" key="1">
    <source>
        <dbReference type="EMBL" id="MDM7488720.1"/>
    </source>
</evidence>
<sequence>MTDTEISELPPGYRLDPTTGAWLTAPWPTDPDAKADLIAHSLGPDIIDWAEWRTDEPGLVDYLTGKPWRFTPGQARFLILWYAYDPERGRWLYRSGVKRGAKGTGKDPFGGALCNIELVGRSQLVFDDERGAWTGQRHLLPLVQIASNSEAQSKDTLRIANAMLNQEARDYYNVDSGETRTILKDGGRLEVLTASERTNEGDPATFILLNESHHMTEGSGGHSLAAVARRNVGKSPATLQARIVEMTNAHQQGTDSVAERTYEAWQAQVSGKAKRADILYDSIEADPSTNLYDDDQRMRALQQAYSDAPWSDLERLSDEILDPRTSVADSIRYYLNGLAAAEDAWVDPRKFDALARPDLSLHDGEQIALFLDCSKSSDATGLVAARLSDGFVATLGMWQRPHGDRGKGWLAPRHEVDALVRQTFDRYQVVWFGVDPSPARDDENEALYWAETIDGFHRDFHRKLKVWATPGAQGNSVRFDMRMSERGGRDRNKAFTEQAELVQRAIDEEGTLLHDGDPGLRIHTHNAKRRPNQWGMTLGKENRDSNKLVDLAVCMVGALLGRRMALNSTKLGKPRSGKATFV</sequence>
<proteinExistence type="predicted"/>
<dbReference type="EMBL" id="JAUBOF010000027">
    <property type="protein sequence ID" value="MDM7488720.1"/>
    <property type="molecule type" value="Genomic_DNA"/>
</dbReference>
<name>A0ABT7RM61_9NOCA</name>
<organism evidence="1 2">
    <name type="scientific">Rhodococcus indonesiensis</name>
    <dbReference type="NCBI Taxonomy" id="3055869"/>
    <lineage>
        <taxon>Bacteria</taxon>
        <taxon>Bacillati</taxon>
        <taxon>Actinomycetota</taxon>
        <taxon>Actinomycetes</taxon>
        <taxon>Mycobacteriales</taxon>
        <taxon>Nocardiaceae</taxon>
        <taxon>Rhodococcus</taxon>
    </lineage>
</organism>
<comment type="caution">
    <text evidence="1">The sequence shown here is derived from an EMBL/GenBank/DDBJ whole genome shotgun (WGS) entry which is preliminary data.</text>
</comment>